<sequence>MKKFKLSLLLVSSLAAVLLLTACSNTTSAKKDTSSEPSSSVKSSSESTSKASSSETTTTTSESSDASSTSDSTTATSEAPATSEQPSEPATSESSDQGWVDNSNNPVENNGAGGHTPQADPNATPSSSETTPNGRAWVLVYVDKAGNKHESTVSTSYKELQDKANALLASGEATSYYFIQK</sequence>
<reference evidence="3 4" key="1">
    <citation type="submission" date="2017-02" db="EMBL/GenBank/DDBJ databases">
        <authorList>
            <person name="Peterson S.W."/>
        </authorList>
    </citation>
    <scope>NUCLEOTIDE SEQUENCE [LARGE SCALE GENOMIC DNA]</scope>
    <source>
        <strain evidence="3">159469</strain>
    </source>
</reference>
<evidence type="ECO:0000313" key="4">
    <source>
        <dbReference type="Proteomes" id="UP000194606"/>
    </source>
</evidence>
<evidence type="ECO:0000256" key="2">
    <source>
        <dbReference type="SAM" id="SignalP"/>
    </source>
</evidence>
<dbReference type="AlphaFoldDB" id="A0A252CDU1"/>
<evidence type="ECO:0000313" key="3">
    <source>
        <dbReference type="EMBL" id="OUK04712.1"/>
    </source>
</evidence>
<accession>A0A252CDU1</accession>
<feature type="compositionally biased region" description="Low complexity" evidence="1">
    <location>
        <begin position="35"/>
        <end position="84"/>
    </location>
</feature>
<protein>
    <submittedName>
        <fullName evidence="3">Uncharacterized protein</fullName>
    </submittedName>
</protein>
<feature type="signal peptide" evidence="2">
    <location>
        <begin position="1"/>
        <end position="29"/>
    </location>
</feature>
<evidence type="ECO:0000256" key="1">
    <source>
        <dbReference type="SAM" id="MobiDB-lite"/>
    </source>
</evidence>
<dbReference type="EMBL" id="MUIZ01000002">
    <property type="protein sequence ID" value="OUK04712.1"/>
    <property type="molecule type" value="Genomic_DNA"/>
</dbReference>
<name>A0A252CDU1_9LACT</name>
<gene>
    <name evidence="3" type="ORF">BZZ03_02805</name>
</gene>
<dbReference type="Proteomes" id="UP000194606">
    <property type="component" value="Unassembled WGS sequence"/>
</dbReference>
<feature type="compositionally biased region" description="Polar residues" evidence="1">
    <location>
        <begin position="119"/>
        <end position="133"/>
    </location>
</feature>
<dbReference type="PROSITE" id="PS51257">
    <property type="entry name" value="PROKAR_LIPOPROTEIN"/>
    <property type="match status" value="1"/>
</dbReference>
<comment type="caution">
    <text evidence="3">The sequence shown here is derived from an EMBL/GenBank/DDBJ whole genome shotgun (WGS) entry which is preliminary data.</text>
</comment>
<feature type="compositionally biased region" description="Polar residues" evidence="1">
    <location>
        <begin position="85"/>
        <end position="108"/>
    </location>
</feature>
<keyword evidence="2" id="KW-0732">Signal</keyword>
<feature type="region of interest" description="Disordered" evidence="1">
    <location>
        <begin position="26"/>
        <end position="135"/>
    </location>
</feature>
<organism evidence="3 4">
    <name type="scientific">Lactococcus petauri</name>
    <dbReference type="NCBI Taxonomy" id="1940789"/>
    <lineage>
        <taxon>Bacteria</taxon>
        <taxon>Bacillati</taxon>
        <taxon>Bacillota</taxon>
        <taxon>Bacilli</taxon>
        <taxon>Lactobacillales</taxon>
        <taxon>Streptococcaceae</taxon>
        <taxon>Lactococcus</taxon>
    </lineage>
</organism>
<feature type="chain" id="PRO_5039054776" evidence="2">
    <location>
        <begin position="30"/>
        <end position="181"/>
    </location>
</feature>
<dbReference type="RefSeq" id="WP_086582430.1">
    <property type="nucleotide sequence ID" value="NZ_MUIZ01000002.1"/>
</dbReference>
<proteinExistence type="predicted"/>